<keyword evidence="5" id="KW-0378">Hydrolase</keyword>
<keyword evidence="4" id="KW-0255">Endonuclease</keyword>
<gene>
    <name evidence="9" type="ORF">H8D96_00400</name>
</gene>
<accession>A0A8J6TPB1</accession>
<evidence type="ECO:0000256" key="2">
    <source>
        <dbReference type="ARBA" id="ARBA00022649"/>
    </source>
</evidence>
<evidence type="ECO:0000313" key="9">
    <source>
        <dbReference type="EMBL" id="MBC8430357.1"/>
    </source>
</evidence>
<dbReference type="Proteomes" id="UP000605201">
    <property type="component" value="Unassembled WGS sequence"/>
</dbReference>
<evidence type="ECO:0000256" key="4">
    <source>
        <dbReference type="ARBA" id="ARBA00022759"/>
    </source>
</evidence>
<evidence type="ECO:0000256" key="7">
    <source>
        <dbReference type="ARBA" id="ARBA00023016"/>
    </source>
</evidence>
<comment type="similarity">
    <text evidence="1">Belongs to the HicA mRNA interferase family.</text>
</comment>
<dbReference type="GO" id="GO:0003729">
    <property type="term" value="F:mRNA binding"/>
    <property type="evidence" value="ECO:0007669"/>
    <property type="project" value="InterPro"/>
</dbReference>
<proteinExistence type="inferred from homology"/>
<dbReference type="GO" id="GO:0016787">
    <property type="term" value="F:hydrolase activity"/>
    <property type="evidence" value="ECO:0007669"/>
    <property type="project" value="UniProtKB-KW"/>
</dbReference>
<dbReference type="Gene3D" id="3.30.920.30">
    <property type="entry name" value="Hypothetical protein"/>
    <property type="match status" value="1"/>
</dbReference>
<feature type="region of interest" description="Disordered" evidence="8">
    <location>
        <begin position="22"/>
        <end position="41"/>
    </location>
</feature>
<evidence type="ECO:0000256" key="1">
    <source>
        <dbReference type="ARBA" id="ARBA00006620"/>
    </source>
</evidence>
<dbReference type="GO" id="GO:0004519">
    <property type="term" value="F:endonuclease activity"/>
    <property type="evidence" value="ECO:0007669"/>
    <property type="project" value="UniProtKB-KW"/>
</dbReference>
<comment type="caution">
    <text evidence="9">The sequence shown here is derived from an EMBL/GenBank/DDBJ whole genome shotgun (WGS) entry which is preliminary data.</text>
</comment>
<evidence type="ECO:0000313" key="10">
    <source>
        <dbReference type="Proteomes" id="UP000605201"/>
    </source>
</evidence>
<sequence length="41" mass="4708">MDSRTIIKILIKDGWREVAKIGSHSQFRHPSKKGRVTVPHP</sequence>
<keyword evidence="6" id="KW-0694">RNA-binding</keyword>
<keyword evidence="7" id="KW-0346">Stress response</keyword>
<evidence type="ECO:0000256" key="6">
    <source>
        <dbReference type="ARBA" id="ARBA00022884"/>
    </source>
</evidence>
<dbReference type="InterPro" id="IPR038570">
    <property type="entry name" value="HicA_sf"/>
</dbReference>
<keyword evidence="2" id="KW-1277">Toxin-antitoxin system</keyword>
<dbReference type="SUPFAM" id="SSF54786">
    <property type="entry name" value="YcfA/nrd intein domain"/>
    <property type="match status" value="1"/>
</dbReference>
<keyword evidence="3" id="KW-0540">Nuclease</keyword>
<dbReference type="InterPro" id="IPR012933">
    <property type="entry name" value="HicA_mRNA_interferase"/>
</dbReference>
<evidence type="ECO:0000256" key="3">
    <source>
        <dbReference type="ARBA" id="ARBA00022722"/>
    </source>
</evidence>
<protein>
    <submittedName>
        <fullName evidence="9">Type II toxin-antitoxin system HicA family toxin</fullName>
    </submittedName>
</protein>
<feature type="compositionally biased region" description="Basic residues" evidence="8">
    <location>
        <begin position="26"/>
        <end position="35"/>
    </location>
</feature>
<evidence type="ECO:0000256" key="8">
    <source>
        <dbReference type="SAM" id="MobiDB-lite"/>
    </source>
</evidence>
<dbReference type="Pfam" id="PF07927">
    <property type="entry name" value="HicA_toxin"/>
    <property type="match status" value="1"/>
</dbReference>
<name>A0A8J6TPB1_9BACT</name>
<evidence type="ECO:0000256" key="5">
    <source>
        <dbReference type="ARBA" id="ARBA00022801"/>
    </source>
</evidence>
<dbReference type="AlphaFoldDB" id="A0A8J6TPB1"/>
<organism evidence="9 10">
    <name type="scientific">Candidatus Desulfatibia vada</name>
    <dbReference type="NCBI Taxonomy" id="2841696"/>
    <lineage>
        <taxon>Bacteria</taxon>
        <taxon>Pseudomonadati</taxon>
        <taxon>Thermodesulfobacteriota</taxon>
        <taxon>Desulfobacteria</taxon>
        <taxon>Desulfobacterales</taxon>
        <taxon>Desulfobacterales incertae sedis</taxon>
        <taxon>Candidatus Desulfatibia</taxon>
    </lineage>
</organism>
<dbReference type="EMBL" id="JACNIG010000025">
    <property type="protein sequence ID" value="MBC8430357.1"/>
    <property type="molecule type" value="Genomic_DNA"/>
</dbReference>
<feature type="non-terminal residue" evidence="9">
    <location>
        <position position="41"/>
    </location>
</feature>
<reference evidence="9 10" key="1">
    <citation type="submission" date="2020-08" db="EMBL/GenBank/DDBJ databases">
        <title>Bridging the membrane lipid divide: bacteria of the FCB group superphylum have the potential to synthesize archaeal ether lipids.</title>
        <authorList>
            <person name="Villanueva L."/>
            <person name="Von Meijenfeldt F.A.B."/>
            <person name="Westbye A.B."/>
            <person name="Yadav S."/>
            <person name="Hopmans E.C."/>
            <person name="Dutilh B.E."/>
            <person name="Sinninghe Damste J.S."/>
        </authorList>
    </citation>
    <scope>NUCLEOTIDE SEQUENCE [LARGE SCALE GENOMIC DNA]</scope>
    <source>
        <strain evidence="9">NIOZ-UU17</strain>
    </source>
</reference>